<feature type="compositionally biased region" description="Basic residues" evidence="7">
    <location>
        <begin position="627"/>
        <end position="636"/>
    </location>
</feature>
<dbReference type="GO" id="GO:0035267">
    <property type="term" value="C:NuA4 histone acetyltransferase complex"/>
    <property type="evidence" value="ECO:0000318"/>
    <property type="project" value="GO_Central"/>
</dbReference>
<dbReference type="GeneID" id="7443161"/>
<dbReference type="STRING" id="35128.B8BRG6"/>
<feature type="region of interest" description="Disordered" evidence="7">
    <location>
        <begin position="267"/>
        <end position="309"/>
    </location>
</feature>
<evidence type="ECO:0000256" key="1">
    <source>
        <dbReference type="ARBA" id="ARBA00004123"/>
    </source>
</evidence>
<feature type="compositionally biased region" description="Low complexity" evidence="7">
    <location>
        <begin position="419"/>
        <end position="439"/>
    </location>
</feature>
<dbReference type="AlphaFoldDB" id="B8BRG6"/>
<keyword evidence="10" id="KW-1185">Reference proteome</keyword>
<dbReference type="GO" id="GO:0006338">
    <property type="term" value="P:chromatin remodeling"/>
    <property type="evidence" value="ECO:0007669"/>
    <property type="project" value="InterPro"/>
</dbReference>
<dbReference type="RefSeq" id="XP_002286898.1">
    <property type="nucleotide sequence ID" value="XM_002286862.1"/>
</dbReference>
<dbReference type="eggNOG" id="KOG2656">
    <property type="taxonomic scope" value="Eukaryota"/>
</dbReference>
<feature type="compositionally biased region" description="Low complexity" evidence="7">
    <location>
        <begin position="650"/>
        <end position="663"/>
    </location>
</feature>
<feature type="region of interest" description="Disordered" evidence="7">
    <location>
        <begin position="721"/>
        <end position="761"/>
    </location>
</feature>
<dbReference type="PANTHER" id="PTHR12855">
    <property type="entry name" value="DNA METHYLTRANSFERASE 1-ASSOCIATED PROTEIN 1 FAMILY MEMBER"/>
    <property type="match status" value="1"/>
</dbReference>
<evidence type="ECO:0000313" key="9">
    <source>
        <dbReference type="EMBL" id="EED96539.1"/>
    </source>
</evidence>
<dbReference type="GO" id="GO:0000122">
    <property type="term" value="P:negative regulation of transcription by RNA polymerase II"/>
    <property type="evidence" value="ECO:0000318"/>
    <property type="project" value="GO_Central"/>
</dbReference>
<keyword evidence="5" id="KW-0539">Nucleus</keyword>
<dbReference type="GO" id="GO:0003714">
    <property type="term" value="F:transcription corepressor activity"/>
    <property type="evidence" value="ECO:0000318"/>
    <property type="project" value="GO_Central"/>
</dbReference>
<dbReference type="GO" id="GO:0006281">
    <property type="term" value="P:DNA repair"/>
    <property type="evidence" value="ECO:0007669"/>
    <property type="project" value="InterPro"/>
</dbReference>
<evidence type="ECO:0000256" key="5">
    <source>
        <dbReference type="ARBA" id="ARBA00023242"/>
    </source>
</evidence>
<comment type="subcellular location">
    <subcellularLocation>
        <location evidence="1">Nucleus</location>
    </subcellularLocation>
</comment>
<reference evidence="9 10" key="1">
    <citation type="journal article" date="2004" name="Science">
        <title>The genome of the diatom Thalassiosira pseudonana: ecology, evolution, and metabolism.</title>
        <authorList>
            <person name="Armbrust E.V."/>
            <person name="Berges J.A."/>
            <person name="Bowler C."/>
            <person name="Green B.R."/>
            <person name="Martinez D."/>
            <person name="Putnam N.H."/>
            <person name="Zhou S."/>
            <person name="Allen A.E."/>
            <person name="Apt K.E."/>
            <person name="Bechner M."/>
            <person name="Brzezinski M.A."/>
            <person name="Chaal B.K."/>
            <person name="Chiovitti A."/>
            <person name="Davis A.K."/>
            <person name="Demarest M.S."/>
            <person name="Detter J.C."/>
            <person name="Glavina T."/>
            <person name="Goodstein D."/>
            <person name="Hadi M.Z."/>
            <person name="Hellsten U."/>
            <person name="Hildebrand M."/>
            <person name="Jenkins B.D."/>
            <person name="Jurka J."/>
            <person name="Kapitonov V.V."/>
            <person name="Kroger N."/>
            <person name="Lau W.W."/>
            <person name="Lane T.W."/>
            <person name="Larimer F.W."/>
            <person name="Lippmeier J.C."/>
            <person name="Lucas S."/>
            <person name="Medina M."/>
            <person name="Montsant A."/>
            <person name="Obornik M."/>
            <person name="Parker M.S."/>
            <person name="Palenik B."/>
            <person name="Pazour G.J."/>
            <person name="Richardson P.M."/>
            <person name="Rynearson T.A."/>
            <person name="Saito M.A."/>
            <person name="Schwartz D.C."/>
            <person name="Thamatrakoln K."/>
            <person name="Valentin K."/>
            <person name="Vardi A."/>
            <person name="Wilkerson F.P."/>
            <person name="Rokhsar D.S."/>
        </authorList>
    </citation>
    <scope>NUCLEOTIDE SEQUENCE [LARGE SCALE GENOMIC DNA]</scope>
    <source>
        <strain evidence="9 10">CCMP1335</strain>
    </source>
</reference>
<dbReference type="Pfam" id="PF16282">
    <property type="entry name" value="SANT_DAMP1_like"/>
    <property type="match status" value="1"/>
</dbReference>
<dbReference type="KEGG" id="tps:THAPSDRAFT_20919"/>
<dbReference type="Gene3D" id="1.10.10.60">
    <property type="entry name" value="Homeodomain-like"/>
    <property type="match status" value="1"/>
</dbReference>
<dbReference type="InParanoid" id="B8BRG6"/>
<sequence>MTTTATAAAAAAAAAARSSLDILPPIAPTLGSTLPHPLTTTSNIIPPTVKIGNRHIQTTKPPRSWAWSPFTSSARPDNATFYHWVRANVEYADYPYARFDVSLDRIGYSDDEYRKFLSGDGGEGEVVVGSDGLITDGRDAGASATTTTTTVERTTVKEHSKHPPWTKSETDTLMELCHKYDLRWPVIIDRWHSRFNNYNNNSEGSSIKTKYSMRKVEDLQFRYYQVGNILNQKRLEAVMAVEVAKLAAGGGGGDGATTNVVAGSTASSANAAGSSSSAGGETKPPPTKQQTDDSAASQASSNEPPPLDKSEIEALQNTAQLATINPTLTPNLSIPGTGTSHRAKPFDLEAERARRRQLDHIWNRSKEEEREEEELRAELRAVEAQLRKMRKMGKHLDPAGAVDAAPTVVESAVVPSTEVAKSSTTTAVKKTSVSVSSSPSKPPPAAVQPNDAHSHQTRRNASSHAIATTDPYFYNNPADFVEASFNATAPVPTPGTPYLQSGRLFPPAIDGHIGLNKSTLKQMDAILNELGVPKEPIATRRNCDLYDNVRKDALTLLTLQKMVLRKEAEVLSKRTKLCTLTGAPVPVAVDKKNATKGKSDGSDGGVATVPVLPIGAASGATAAQTAKKSKSSKAAKRKQEEIAVSGVGTAGTAGKKAPAASGPAKKKARKKSTAKKPPAEPVAHSAQPSLQPPVAASAPTSLPANVAANTTTTSSVAAAFSQVPNPSMMIPTPISSIGKQSAGKSIGKSAKKVRRSREISY</sequence>
<proteinExistence type="predicted"/>
<dbReference type="EMBL" id="CM000638">
    <property type="protein sequence ID" value="EED96539.1"/>
    <property type="molecule type" value="Genomic_DNA"/>
</dbReference>
<feature type="region of interest" description="Disordered" evidence="7">
    <location>
        <begin position="323"/>
        <end position="348"/>
    </location>
</feature>
<organism evidence="9 10">
    <name type="scientific">Thalassiosira pseudonana</name>
    <name type="common">Marine diatom</name>
    <name type="synonym">Cyclotella nana</name>
    <dbReference type="NCBI Taxonomy" id="35128"/>
    <lineage>
        <taxon>Eukaryota</taxon>
        <taxon>Sar</taxon>
        <taxon>Stramenopiles</taxon>
        <taxon>Ochrophyta</taxon>
        <taxon>Bacillariophyta</taxon>
        <taxon>Coscinodiscophyceae</taxon>
        <taxon>Thalassiosirophycidae</taxon>
        <taxon>Thalassiosirales</taxon>
        <taxon>Thalassiosiraceae</taxon>
        <taxon>Thalassiosira</taxon>
    </lineage>
</organism>
<keyword evidence="6" id="KW-0175">Coiled coil</keyword>
<accession>B8BRG6</accession>
<evidence type="ECO:0000256" key="7">
    <source>
        <dbReference type="SAM" id="MobiDB-lite"/>
    </source>
</evidence>
<dbReference type="HOGENOM" id="CLU_366614_0_0_1"/>
<feature type="compositionally biased region" description="Low complexity" evidence="7">
    <location>
        <begin position="292"/>
        <end position="301"/>
    </location>
</feature>
<reference evidence="9 10" key="2">
    <citation type="journal article" date="2008" name="Nature">
        <title>The Phaeodactylum genome reveals the evolutionary history of diatom genomes.</title>
        <authorList>
            <person name="Bowler C."/>
            <person name="Allen A.E."/>
            <person name="Badger J.H."/>
            <person name="Grimwood J."/>
            <person name="Jabbari K."/>
            <person name="Kuo A."/>
            <person name="Maheswari U."/>
            <person name="Martens C."/>
            <person name="Maumus F."/>
            <person name="Otillar R.P."/>
            <person name="Rayko E."/>
            <person name="Salamov A."/>
            <person name="Vandepoele K."/>
            <person name="Beszteri B."/>
            <person name="Gruber A."/>
            <person name="Heijde M."/>
            <person name="Katinka M."/>
            <person name="Mock T."/>
            <person name="Valentin K."/>
            <person name="Verret F."/>
            <person name="Berges J.A."/>
            <person name="Brownlee C."/>
            <person name="Cadoret J.P."/>
            <person name="Chiovitti A."/>
            <person name="Choi C.J."/>
            <person name="Coesel S."/>
            <person name="De Martino A."/>
            <person name="Detter J.C."/>
            <person name="Durkin C."/>
            <person name="Falciatore A."/>
            <person name="Fournet J."/>
            <person name="Haruta M."/>
            <person name="Huysman M.J."/>
            <person name="Jenkins B.D."/>
            <person name="Jiroutova K."/>
            <person name="Jorgensen R.E."/>
            <person name="Joubert Y."/>
            <person name="Kaplan A."/>
            <person name="Kroger N."/>
            <person name="Kroth P.G."/>
            <person name="La Roche J."/>
            <person name="Lindquist E."/>
            <person name="Lommer M."/>
            <person name="Martin-Jezequel V."/>
            <person name="Lopez P.J."/>
            <person name="Lucas S."/>
            <person name="Mangogna M."/>
            <person name="McGinnis K."/>
            <person name="Medlin L.K."/>
            <person name="Montsant A."/>
            <person name="Oudot-Le Secq M.P."/>
            <person name="Napoli C."/>
            <person name="Obornik M."/>
            <person name="Parker M.S."/>
            <person name="Petit J.L."/>
            <person name="Porcel B.M."/>
            <person name="Poulsen N."/>
            <person name="Robison M."/>
            <person name="Rychlewski L."/>
            <person name="Rynearson T.A."/>
            <person name="Schmutz J."/>
            <person name="Shapiro H."/>
            <person name="Siaut M."/>
            <person name="Stanley M."/>
            <person name="Sussman M.R."/>
            <person name="Taylor A.R."/>
            <person name="Vardi A."/>
            <person name="von Dassow P."/>
            <person name="Vyverman W."/>
            <person name="Willis A."/>
            <person name="Wyrwicz L.S."/>
            <person name="Rokhsar D.S."/>
            <person name="Weissenbach J."/>
            <person name="Armbrust E.V."/>
            <person name="Green B.R."/>
            <person name="Van de Peer Y."/>
            <person name="Grigoriev I.V."/>
        </authorList>
    </citation>
    <scope>NUCLEOTIDE SEQUENCE [LARGE SCALE GENOMIC DNA]</scope>
    <source>
        <strain evidence="9 10">CCMP1335</strain>
    </source>
</reference>
<dbReference type="InterPro" id="IPR032563">
    <property type="entry name" value="DAMP1_SANT-like"/>
</dbReference>
<protein>
    <recommendedName>
        <fullName evidence="8">dAMP1 SANT/Myb-like domain-containing protein</fullName>
    </recommendedName>
</protein>
<feature type="compositionally biased region" description="Low complexity" evidence="7">
    <location>
        <begin position="267"/>
        <end position="280"/>
    </location>
</feature>
<keyword evidence="2" id="KW-0156">Chromatin regulator</keyword>
<keyword evidence="3" id="KW-0805">Transcription regulation</keyword>
<feature type="domain" description="DAMP1 SANT/Myb-like" evidence="8">
    <location>
        <begin position="149"/>
        <end position="229"/>
    </location>
</feature>
<feature type="region of interest" description="Disordered" evidence="7">
    <location>
        <begin position="415"/>
        <end position="463"/>
    </location>
</feature>
<evidence type="ECO:0000256" key="4">
    <source>
        <dbReference type="ARBA" id="ARBA00023163"/>
    </source>
</evidence>
<feature type="region of interest" description="Disordered" evidence="7">
    <location>
        <begin position="619"/>
        <end position="701"/>
    </location>
</feature>
<feature type="coiled-coil region" evidence="6">
    <location>
        <begin position="365"/>
        <end position="392"/>
    </location>
</feature>
<dbReference type="GO" id="GO:0000812">
    <property type="term" value="C:Swr1 complex"/>
    <property type="evidence" value="ECO:0000318"/>
    <property type="project" value="GO_Central"/>
</dbReference>
<dbReference type="PaxDb" id="35128-Thaps20919"/>
<keyword evidence="4" id="KW-0804">Transcription</keyword>
<evidence type="ECO:0000256" key="2">
    <source>
        <dbReference type="ARBA" id="ARBA00022853"/>
    </source>
</evidence>
<evidence type="ECO:0000313" key="10">
    <source>
        <dbReference type="Proteomes" id="UP000001449"/>
    </source>
</evidence>
<name>B8BRG6_THAPS</name>
<dbReference type="PANTHER" id="PTHR12855:SF10">
    <property type="entry name" value="DNA METHYLTRANSFERASE 1-ASSOCIATED PROTEIN 1"/>
    <property type="match status" value="1"/>
</dbReference>
<dbReference type="Proteomes" id="UP000001449">
    <property type="component" value="Chromosome 1"/>
</dbReference>
<feature type="compositionally biased region" description="Polar residues" evidence="7">
    <location>
        <begin position="323"/>
        <end position="340"/>
    </location>
</feature>
<feature type="compositionally biased region" description="Basic residues" evidence="7">
    <location>
        <begin position="664"/>
        <end position="674"/>
    </location>
</feature>
<feature type="compositionally biased region" description="Low complexity" evidence="7">
    <location>
        <begin position="734"/>
        <end position="748"/>
    </location>
</feature>
<evidence type="ECO:0000259" key="8">
    <source>
        <dbReference type="Pfam" id="PF16282"/>
    </source>
</evidence>
<gene>
    <name evidence="9" type="ORF">THAPSDRAFT_20919</name>
</gene>
<evidence type="ECO:0000256" key="6">
    <source>
        <dbReference type="SAM" id="Coils"/>
    </source>
</evidence>
<dbReference type="InterPro" id="IPR027109">
    <property type="entry name" value="Swc4/Dmap1"/>
</dbReference>
<evidence type="ECO:0000256" key="3">
    <source>
        <dbReference type="ARBA" id="ARBA00023015"/>
    </source>
</evidence>